<feature type="domain" description="Peptidase S1" evidence="2">
    <location>
        <begin position="181"/>
        <end position="254"/>
    </location>
</feature>
<dbReference type="GO" id="GO:0004252">
    <property type="term" value="F:serine-type endopeptidase activity"/>
    <property type="evidence" value="ECO:0007669"/>
    <property type="project" value="InterPro"/>
</dbReference>
<dbReference type="Pfam" id="PF00089">
    <property type="entry name" value="Trypsin"/>
    <property type="match status" value="1"/>
</dbReference>
<dbReference type="AlphaFoldDB" id="A0AAJ7E9V0"/>
<organism evidence="3">
    <name type="scientific">Papilio xuthus</name>
    <name type="common">Asian swallowtail butterfly</name>
    <dbReference type="NCBI Taxonomy" id="66420"/>
    <lineage>
        <taxon>Eukaryota</taxon>
        <taxon>Metazoa</taxon>
        <taxon>Ecdysozoa</taxon>
        <taxon>Arthropoda</taxon>
        <taxon>Hexapoda</taxon>
        <taxon>Insecta</taxon>
        <taxon>Pterygota</taxon>
        <taxon>Neoptera</taxon>
        <taxon>Endopterygota</taxon>
        <taxon>Lepidoptera</taxon>
        <taxon>Glossata</taxon>
        <taxon>Ditrysia</taxon>
        <taxon>Papilionoidea</taxon>
        <taxon>Papilionidae</taxon>
        <taxon>Papilioninae</taxon>
        <taxon>Papilio</taxon>
    </lineage>
</organism>
<evidence type="ECO:0000313" key="3">
    <source>
        <dbReference type="RefSeq" id="XP_013168623.1"/>
    </source>
</evidence>
<accession>A0AAJ7E9V0</accession>
<dbReference type="RefSeq" id="XP_013168623.1">
    <property type="nucleotide sequence ID" value="XM_013313169.1"/>
</dbReference>
<dbReference type="InterPro" id="IPR043504">
    <property type="entry name" value="Peptidase_S1_PA_chymotrypsin"/>
</dbReference>
<feature type="transmembrane region" description="Helical" evidence="1">
    <location>
        <begin position="12"/>
        <end position="32"/>
    </location>
</feature>
<dbReference type="KEGG" id="pxu:106118509"/>
<protein>
    <submittedName>
        <fullName evidence="3">Uncharacterized protein LOC106118509</fullName>
    </submittedName>
</protein>
<reference evidence="3" key="1">
    <citation type="submission" date="2025-08" db="UniProtKB">
        <authorList>
            <consortium name="RefSeq"/>
        </authorList>
    </citation>
    <scope>IDENTIFICATION</scope>
</reference>
<sequence length="260" mass="30322">MNQSLFKMIIRVLILIIMFVLLFIIASVLYSVRYWPDVYRYVTANITIKRIPKISELNQTDFEFEMTTEDFTTYVYEYTFSSIDGVDNEFDYFDLPKRNKRDYQIVDDYIEVLNSKLIDYNFIIDETTAINNLVDVNGVFKDKNRVDKKNVGILDEYDFKRRTNQCQPNDQCNFNSSNDIASTVFPWIATIFLKNGTSDQFDYYCDGVLLNEKTILTSAQCVNINGTTINADHVIIILGKRSLLMMGDKEKVLKVRGHLK</sequence>
<name>A0AAJ7E9V0_PAPXU</name>
<dbReference type="SUPFAM" id="SSF50494">
    <property type="entry name" value="Trypsin-like serine proteases"/>
    <property type="match status" value="1"/>
</dbReference>
<dbReference type="Proteomes" id="UP000694872">
    <property type="component" value="Unplaced"/>
</dbReference>
<dbReference type="InterPro" id="IPR009003">
    <property type="entry name" value="Peptidase_S1_PA"/>
</dbReference>
<gene>
    <name evidence="3" type="primary">LOC106118509</name>
</gene>
<evidence type="ECO:0000259" key="2">
    <source>
        <dbReference type="Pfam" id="PF00089"/>
    </source>
</evidence>
<evidence type="ECO:0000256" key="1">
    <source>
        <dbReference type="SAM" id="Phobius"/>
    </source>
</evidence>
<keyword evidence="1" id="KW-0812">Transmembrane</keyword>
<keyword evidence="1" id="KW-0472">Membrane</keyword>
<keyword evidence="1" id="KW-1133">Transmembrane helix</keyword>
<dbReference type="GeneID" id="106118509"/>
<proteinExistence type="predicted"/>
<dbReference type="Gene3D" id="2.40.10.10">
    <property type="entry name" value="Trypsin-like serine proteases"/>
    <property type="match status" value="1"/>
</dbReference>
<dbReference type="GO" id="GO:0006508">
    <property type="term" value="P:proteolysis"/>
    <property type="evidence" value="ECO:0007669"/>
    <property type="project" value="InterPro"/>
</dbReference>
<dbReference type="InterPro" id="IPR001254">
    <property type="entry name" value="Trypsin_dom"/>
</dbReference>